<dbReference type="EMBL" id="JBBUTH010000004">
    <property type="protein sequence ID" value="MEK8050464.1"/>
    <property type="molecule type" value="Genomic_DNA"/>
</dbReference>
<sequence length="135" mass="15354">MNAHPSPLPPVLQQWHAVVRSRDPQALARLLHDDVVFHSPVVHTPQRGKAITLKYLMGAMQVLNTEAFHYLRELVGEHDAMLEFATELDGIQVNGIDLIRWDDQGLIVDFKVMVRPLKAIHLVHQKMGEMLQKLA</sequence>
<keyword evidence="3" id="KW-1185">Reference proteome</keyword>
<organism evidence="2 3">
    <name type="scientific">Pseudaquabacterium inlustre</name>
    <dbReference type="NCBI Taxonomy" id="2984192"/>
    <lineage>
        <taxon>Bacteria</taxon>
        <taxon>Pseudomonadati</taxon>
        <taxon>Pseudomonadota</taxon>
        <taxon>Betaproteobacteria</taxon>
        <taxon>Burkholderiales</taxon>
        <taxon>Sphaerotilaceae</taxon>
        <taxon>Pseudaquabacterium</taxon>
    </lineage>
</organism>
<evidence type="ECO:0000313" key="2">
    <source>
        <dbReference type="EMBL" id="MEK8050464.1"/>
    </source>
</evidence>
<dbReference type="Proteomes" id="UP001365405">
    <property type="component" value="Unassembled WGS sequence"/>
</dbReference>
<dbReference type="Pfam" id="PF12680">
    <property type="entry name" value="SnoaL_2"/>
    <property type="match status" value="1"/>
</dbReference>
<comment type="caution">
    <text evidence="2">The sequence shown here is derived from an EMBL/GenBank/DDBJ whole genome shotgun (WGS) entry which is preliminary data.</text>
</comment>
<name>A0ABU9CIB3_9BURK</name>
<feature type="domain" description="SnoaL-like" evidence="1">
    <location>
        <begin position="13"/>
        <end position="109"/>
    </location>
</feature>
<dbReference type="InterPro" id="IPR037401">
    <property type="entry name" value="SnoaL-like"/>
</dbReference>
<gene>
    <name evidence="2" type="ORF">AACH10_09460</name>
</gene>
<dbReference type="SUPFAM" id="SSF54427">
    <property type="entry name" value="NTF2-like"/>
    <property type="match status" value="1"/>
</dbReference>
<evidence type="ECO:0000259" key="1">
    <source>
        <dbReference type="Pfam" id="PF12680"/>
    </source>
</evidence>
<reference evidence="2 3" key="1">
    <citation type="submission" date="2024-04" db="EMBL/GenBank/DDBJ databases">
        <title>Novel species of the genus Ideonella isolated from streams.</title>
        <authorList>
            <person name="Lu H."/>
        </authorList>
    </citation>
    <scope>NUCLEOTIDE SEQUENCE [LARGE SCALE GENOMIC DNA]</scope>
    <source>
        <strain evidence="2 3">DXS22W</strain>
    </source>
</reference>
<accession>A0ABU9CIB3</accession>
<proteinExistence type="predicted"/>
<protein>
    <submittedName>
        <fullName evidence="2">Nuclear transport factor 2 family protein</fullName>
    </submittedName>
</protein>
<dbReference type="Gene3D" id="3.10.450.50">
    <property type="match status" value="1"/>
</dbReference>
<evidence type="ECO:0000313" key="3">
    <source>
        <dbReference type="Proteomes" id="UP001365405"/>
    </source>
</evidence>
<dbReference type="InterPro" id="IPR032710">
    <property type="entry name" value="NTF2-like_dom_sf"/>
</dbReference>
<dbReference type="RefSeq" id="WP_341410139.1">
    <property type="nucleotide sequence ID" value="NZ_JBBUTH010000004.1"/>
</dbReference>